<organism evidence="1 2">
    <name type="scientific">Qipengyuania spongiae</name>
    <dbReference type="NCBI Taxonomy" id="2909673"/>
    <lineage>
        <taxon>Bacteria</taxon>
        <taxon>Pseudomonadati</taxon>
        <taxon>Pseudomonadota</taxon>
        <taxon>Alphaproteobacteria</taxon>
        <taxon>Sphingomonadales</taxon>
        <taxon>Erythrobacteraceae</taxon>
        <taxon>Qipengyuania</taxon>
    </lineage>
</organism>
<keyword evidence="2" id="KW-1185">Reference proteome</keyword>
<protein>
    <recommendedName>
        <fullName evidence="3">Zorya protein ZorC EH domain-containing protein</fullName>
    </recommendedName>
</protein>
<sequence length="459" mass="53152">MSAELRTSSLPQHFSSLIEQRNVWSDWFPHDWISPLSWVQMAAMLMRGTKPESMIDRLAPVLEGTRVTIEASYLELAKKAPADRTILLTYDDYREQFQDELLERYEGFLETLVGDVDLEWLRDRLLRNGAGAQSFIWFLLNGIANAAIEDELDPTSVTTEARWLAELEFCDPAHLAGDEAVLRFFYREFRETFTQAAPLPARPSTYPRVENPIYGDEDQYISRLKAIENRQARQLARELAPTSEPVDLPSDAWMRAMRANPWSQALDLARVPPFHWQRQVAFMLRDVSLDAVSRRIETNLIEMAEATASRALEEAEARGRAVEDIEFGLWFRWWREHFRHWQDPLRLTLERLCRPDDASLVGDWLARFEPAVFADFVIGCAHANTVLQHIATRTCDRESGSERLFIISGDRPLRRCGLHDVTLEVWKCFCRDNGISDRGEFYALDFEVNWEAPLAARQR</sequence>
<dbReference type="Proteomes" id="UP001065265">
    <property type="component" value="Chromosome"/>
</dbReference>
<name>A0ABY5T3Q2_9SPHN</name>
<gene>
    <name evidence="1" type="ORF">L1F33_02880</name>
</gene>
<proteinExistence type="predicted"/>
<evidence type="ECO:0000313" key="1">
    <source>
        <dbReference type="EMBL" id="UVI39921.1"/>
    </source>
</evidence>
<dbReference type="EMBL" id="CP092471">
    <property type="protein sequence ID" value="UVI39921.1"/>
    <property type="molecule type" value="Genomic_DNA"/>
</dbReference>
<accession>A0ABY5T3Q2</accession>
<evidence type="ECO:0000313" key="2">
    <source>
        <dbReference type="Proteomes" id="UP001065265"/>
    </source>
</evidence>
<evidence type="ECO:0008006" key="3">
    <source>
        <dbReference type="Google" id="ProtNLM"/>
    </source>
</evidence>
<dbReference type="RefSeq" id="WP_265559732.1">
    <property type="nucleotide sequence ID" value="NZ_CP092471.1"/>
</dbReference>
<reference evidence="1" key="1">
    <citation type="submission" date="2022-02" db="EMBL/GenBank/DDBJ databases">
        <title>Qipengyuania spongiae sp. nov., isolated from marine sponge.</title>
        <authorList>
            <person name="Li Z."/>
            <person name="Zhang M."/>
        </authorList>
    </citation>
    <scope>NUCLEOTIDE SEQUENCE</scope>
    <source>
        <strain evidence="1">PHS-Z21</strain>
    </source>
</reference>